<dbReference type="PANTHER" id="PTHR43124:SF3">
    <property type="entry name" value="CHLORAMPHENICOL EFFLUX PUMP RV0191"/>
    <property type="match status" value="1"/>
</dbReference>
<protein>
    <submittedName>
        <fullName evidence="8">MFS transporter, DHA1 family, bicyclomycin/chloramphenicol resistance protein</fullName>
    </submittedName>
</protein>
<evidence type="ECO:0000256" key="4">
    <source>
        <dbReference type="ARBA" id="ARBA00022989"/>
    </source>
</evidence>
<evidence type="ECO:0000256" key="3">
    <source>
        <dbReference type="ARBA" id="ARBA00022692"/>
    </source>
</evidence>
<evidence type="ECO:0000313" key="9">
    <source>
        <dbReference type="Proteomes" id="UP000219494"/>
    </source>
</evidence>
<keyword evidence="2" id="KW-1003">Cell membrane</keyword>
<organism evidence="8 9">
    <name type="scientific">Sphingomonas guangdongensis</name>
    <dbReference type="NCBI Taxonomy" id="1141890"/>
    <lineage>
        <taxon>Bacteria</taxon>
        <taxon>Pseudomonadati</taxon>
        <taxon>Pseudomonadota</taxon>
        <taxon>Alphaproteobacteria</taxon>
        <taxon>Sphingomonadales</taxon>
        <taxon>Sphingomonadaceae</taxon>
        <taxon>Sphingomonas</taxon>
    </lineage>
</organism>
<dbReference type="PANTHER" id="PTHR43124">
    <property type="entry name" value="PURINE EFFLUX PUMP PBUE"/>
    <property type="match status" value="1"/>
</dbReference>
<feature type="transmembrane region" description="Helical" evidence="6">
    <location>
        <begin position="211"/>
        <end position="236"/>
    </location>
</feature>
<name>A0A285QHD0_9SPHN</name>
<dbReference type="GO" id="GO:0005886">
    <property type="term" value="C:plasma membrane"/>
    <property type="evidence" value="ECO:0007669"/>
    <property type="project" value="UniProtKB-SubCell"/>
</dbReference>
<dbReference type="PROSITE" id="PS00216">
    <property type="entry name" value="SUGAR_TRANSPORT_1"/>
    <property type="match status" value="1"/>
</dbReference>
<feature type="transmembrane region" description="Helical" evidence="6">
    <location>
        <begin position="275"/>
        <end position="294"/>
    </location>
</feature>
<evidence type="ECO:0000256" key="1">
    <source>
        <dbReference type="ARBA" id="ARBA00004651"/>
    </source>
</evidence>
<feature type="domain" description="Major facilitator superfamily (MFS) profile" evidence="7">
    <location>
        <begin position="9"/>
        <end position="387"/>
    </location>
</feature>
<dbReference type="Gene3D" id="1.20.1720.10">
    <property type="entry name" value="Multidrug resistance protein D"/>
    <property type="match status" value="1"/>
</dbReference>
<feature type="transmembrane region" description="Helical" evidence="6">
    <location>
        <begin position="300"/>
        <end position="321"/>
    </location>
</feature>
<dbReference type="GO" id="GO:0022857">
    <property type="term" value="F:transmembrane transporter activity"/>
    <property type="evidence" value="ECO:0007669"/>
    <property type="project" value="InterPro"/>
</dbReference>
<accession>A0A285QHD0</accession>
<proteinExistence type="predicted"/>
<dbReference type="InterPro" id="IPR036259">
    <property type="entry name" value="MFS_trans_sf"/>
</dbReference>
<evidence type="ECO:0000313" key="8">
    <source>
        <dbReference type="EMBL" id="SOB79482.1"/>
    </source>
</evidence>
<dbReference type="Pfam" id="PF07690">
    <property type="entry name" value="MFS_1"/>
    <property type="match status" value="1"/>
</dbReference>
<dbReference type="PROSITE" id="PS50850">
    <property type="entry name" value="MFS"/>
    <property type="match status" value="1"/>
</dbReference>
<sequence length="387" mass="38706">MRAGIGRAQLLLLGGIAALGSLATQIIVPALPLVAQGLVISAADGQLIITVYLVGLALGQLVGAPLADRYGRRPVILGGLTVFAAGTLACGAAGSLAVMLAGRAVQSLGAATALVTARAMATDRAPKGSAAAPLALMSSVTLISPTVAPTIGGALTSIGGWQAPFWLLLALSIAAIALAPLLGETRPGDRLPIGPARLARTYFQVVRKGRYLPLALSNALITGGMYVYLAVSPFLLRAAGASPAQAGLYYSVVASAMIAGTLAVPRVMARWPGRLGSIGAAALGSGAVLVMAVAATGGNLVALLAAMMLIAFGSGMTGPALMAQALERQRDNASAAISLFGMTQMGGAALFSTATVRLVPSPSLKLALIGVLVLLALALRRYASRGS</sequence>
<feature type="transmembrane region" description="Helical" evidence="6">
    <location>
        <begin position="366"/>
        <end position="383"/>
    </location>
</feature>
<dbReference type="InterPro" id="IPR005829">
    <property type="entry name" value="Sugar_transporter_CS"/>
</dbReference>
<keyword evidence="5 6" id="KW-0472">Membrane</keyword>
<dbReference type="InterPro" id="IPR020846">
    <property type="entry name" value="MFS_dom"/>
</dbReference>
<feature type="transmembrane region" description="Helical" evidence="6">
    <location>
        <begin position="163"/>
        <end position="182"/>
    </location>
</feature>
<keyword evidence="9" id="KW-1185">Reference proteome</keyword>
<evidence type="ECO:0000256" key="5">
    <source>
        <dbReference type="ARBA" id="ARBA00023136"/>
    </source>
</evidence>
<dbReference type="Proteomes" id="UP000219494">
    <property type="component" value="Unassembled WGS sequence"/>
</dbReference>
<feature type="transmembrane region" description="Helical" evidence="6">
    <location>
        <begin position="133"/>
        <end position="151"/>
    </location>
</feature>
<comment type="subcellular location">
    <subcellularLocation>
        <location evidence="1">Cell membrane</location>
        <topology evidence="1">Multi-pass membrane protein</topology>
    </subcellularLocation>
</comment>
<feature type="transmembrane region" description="Helical" evidence="6">
    <location>
        <begin position="104"/>
        <end position="121"/>
    </location>
</feature>
<dbReference type="AlphaFoldDB" id="A0A285QHD0"/>
<evidence type="ECO:0000256" key="6">
    <source>
        <dbReference type="SAM" id="Phobius"/>
    </source>
</evidence>
<evidence type="ECO:0000256" key="2">
    <source>
        <dbReference type="ARBA" id="ARBA00022475"/>
    </source>
</evidence>
<dbReference type="InterPro" id="IPR011701">
    <property type="entry name" value="MFS"/>
</dbReference>
<keyword evidence="3 6" id="KW-0812">Transmembrane</keyword>
<dbReference type="SUPFAM" id="SSF103473">
    <property type="entry name" value="MFS general substrate transporter"/>
    <property type="match status" value="1"/>
</dbReference>
<feature type="transmembrane region" description="Helical" evidence="6">
    <location>
        <begin position="248"/>
        <end position="268"/>
    </location>
</feature>
<feature type="transmembrane region" description="Helical" evidence="6">
    <location>
        <begin position="47"/>
        <end position="67"/>
    </location>
</feature>
<evidence type="ECO:0000259" key="7">
    <source>
        <dbReference type="PROSITE" id="PS50850"/>
    </source>
</evidence>
<reference evidence="8 9" key="1">
    <citation type="submission" date="2017-07" db="EMBL/GenBank/DDBJ databases">
        <authorList>
            <person name="Sun Z.S."/>
            <person name="Albrecht U."/>
            <person name="Echele G."/>
            <person name="Lee C.C."/>
        </authorList>
    </citation>
    <scope>NUCLEOTIDE SEQUENCE [LARGE SCALE GENOMIC DNA]</scope>
    <source>
        <strain evidence="8 9">CGMCC 1.12672</strain>
    </source>
</reference>
<feature type="transmembrane region" description="Helical" evidence="6">
    <location>
        <begin position="74"/>
        <end position="98"/>
    </location>
</feature>
<feature type="transmembrane region" description="Helical" evidence="6">
    <location>
        <begin position="333"/>
        <end position="354"/>
    </location>
</feature>
<keyword evidence="4 6" id="KW-1133">Transmembrane helix</keyword>
<dbReference type="InterPro" id="IPR050189">
    <property type="entry name" value="MFS_Efflux_Transporters"/>
</dbReference>
<dbReference type="EMBL" id="OBMI01000001">
    <property type="protein sequence ID" value="SOB79482.1"/>
    <property type="molecule type" value="Genomic_DNA"/>
</dbReference>
<gene>
    <name evidence="8" type="ORF">SAMN06297144_0577</name>
</gene>